<proteinExistence type="predicted"/>
<reference evidence="7" key="1">
    <citation type="submission" date="2014-01" db="EMBL/GenBank/DDBJ databases">
        <title>The genome of the white-rot fungus Pycnoporus cinnabarinus: a basidiomycete model with a versatile arsenal for lignocellulosic biomass breakdown.</title>
        <authorList>
            <person name="Levasseur A."/>
            <person name="Lomascolo A."/>
            <person name="Ruiz-Duenas F.J."/>
            <person name="Uzan E."/>
            <person name="Piumi F."/>
            <person name="Kues U."/>
            <person name="Ram A.F.J."/>
            <person name="Murat C."/>
            <person name="Haon M."/>
            <person name="Benoit I."/>
            <person name="Arfi Y."/>
            <person name="Chevret D."/>
            <person name="Drula E."/>
            <person name="Kwon M.J."/>
            <person name="Gouret P."/>
            <person name="Lesage-Meessen L."/>
            <person name="Lombard V."/>
            <person name="Mariette J."/>
            <person name="Noirot C."/>
            <person name="Park J."/>
            <person name="Patyshakuliyeva A."/>
            <person name="Wieneger R.A.B."/>
            <person name="Wosten H.A.B."/>
            <person name="Martin F."/>
            <person name="Coutinho P.M."/>
            <person name="de Vries R."/>
            <person name="Martinez A.T."/>
            <person name="Klopp C."/>
            <person name="Pontarotti P."/>
            <person name="Henrissat B."/>
            <person name="Record E."/>
        </authorList>
    </citation>
    <scope>NUCLEOTIDE SEQUENCE [LARGE SCALE GENOMIC DNA]</scope>
    <source>
        <strain evidence="7">BRFM137</strain>
    </source>
</reference>
<keyword evidence="2 4" id="KW-0863">Zinc-finger</keyword>
<dbReference type="OMA" id="YACINSE"/>
<evidence type="ECO:0000313" key="7">
    <source>
        <dbReference type="EMBL" id="CDO70266.1"/>
    </source>
</evidence>
<dbReference type="InterPro" id="IPR013083">
    <property type="entry name" value="Znf_RING/FYVE/PHD"/>
</dbReference>
<evidence type="ECO:0000256" key="5">
    <source>
        <dbReference type="SAM" id="MobiDB-lite"/>
    </source>
</evidence>
<dbReference type="PANTHER" id="PTHR14134:SF2">
    <property type="entry name" value="E3 UBIQUITIN-PROTEIN LIGASE RAD18"/>
    <property type="match status" value="1"/>
</dbReference>
<feature type="compositionally biased region" description="Basic and acidic residues" evidence="5">
    <location>
        <begin position="282"/>
        <end position="297"/>
    </location>
</feature>
<feature type="region of interest" description="Disordered" evidence="5">
    <location>
        <begin position="120"/>
        <end position="179"/>
    </location>
</feature>
<dbReference type="GO" id="GO:0097505">
    <property type="term" value="C:Rad6-Rad18 complex"/>
    <property type="evidence" value="ECO:0007669"/>
    <property type="project" value="TreeGrafter"/>
</dbReference>
<evidence type="ECO:0000256" key="2">
    <source>
        <dbReference type="ARBA" id="ARBA00022771"/>
    </source>
</evidence>
<dbReference type="GO" id="GO:0008270">
    <property type="term" value="F:zinc ion binding"/>
    <property type="evidence" value="ECO:0007669"/>
    <property type="project" value="UniProtKB-KW"/>
</dbReference>
<dbReference type="GO" id="GO:0061630">
    <property type="term" value="F:ubiquitin protein ligase activity"/>
    <property type="evidence" value="ECO:0007669"/>
    <property type="project" value="InterPro"/>
</dbReference>
<feature type="domain" description="RING-type" evidence="6">
    <location>
        <begin position="195"/>
        <end position="237"/>
    </location>
</feature>
<feature type="compositionally biased region" description="Basic and acidic residues" evidence="5">
    <location>
        <begin position="166"/>
        <end position="176"/>
    </location>
</feature>
<evidence type="ECO:0000256" key="1">
    <source>
        <dbReference type="ARBA" id="ARBA00022723"/>
    </source>
</evidence>
<sequence length="333" mass="36808">MADEYDDIPDAFEGIDFDQIPELSVVQETEDKSDYEDFFDDIDPTALDGVPHLGPVQPNDSASIAGNIVGALANNSPQGFAREFLPGSSGTQAPSLASTQYAFDEVDDAFLRRVSEIEQTVSVTQSSTPSADRPLSYSRSQRQERMERRISGPAATSQMSRRSKQGKKEPEGKPVGDPHASARQILARLEEELTCPICYDFLVATHTTAPCGHSCCGECLLTYLKGVGRKATCPVCRAALTRARPLIPTFTLDNMVQKHVEALEQTGSVDWQPFAQRRRDFAERKAQSSKVTEDISRFKLPPPLPINPPHQANELDDFLDYMGETDDDSEYED</sequence>
<dbReference type="InterPro" id="IPR018957">
    <property type="entry name" value="Znf_C3HC4_RING-type"/>
</dbReference>
<feature type="region of interest" description="Disordered" evidence="5">
    <location>
        <begin position="282"/>
        <end position="333"/>
    </location>
</feature>
<dbReference type="HOGENOM" id="CLU_834552_0_0_1"/>
<evidence type="ECO:0000313" key="8">
    <source>
        <dbReference type="Proteomes" id="UP000029665"/>
    </source>
</evidence>
<dbReference type="PANTHER" id="PTHR14134">
    <property type="entry name" value="E3 UBIQUITIN-PROTEIN LIGASE RAD18"/>
    <property type="match status" value="1"/>
</dbReference>
<feature type="compositionally biased region" description="Basic and acidic residues" evidence="5">
    <location>
        <begin position="141"/>
        <end position="150"/>
    </location>
</feature>
<evidence type="ECO:0000256" key="3">
    <source>
        <dbReference type="ARBA" id="ARBA00022833"/>
    </source>
</evidence>
<dbReference type="SUPFAM" id="SSF57850">
    <property type="entry name" value="RING/U-box"/>
    <property type="match status" value="1"/>
</dbReference>
<feature type="compositionally biased region" description="Acidic residues" evidence="5">
    <location>
        <begin position="314"/>
        <end position="333"/>
    </location>
</feature>
<comment type="caution">
    <text evidence="7">The sequence shown here is derived from an EMBL/GenBank/DDBJ whole genome shotgun (WGS) entry which is preliminary data.</text>
</comment>
<dbReference type="EMBL" id="CCBP010000073">
    <property type="protein sequence ID" value="CDO70266.1"/>
    <property type="molecule type" value="Genomic_DNA"/>
</dbReference>
<name>A0A060S7P7_PYCCI</name>
<dbReference type="InterPro" id="IPR039577">
    <property type="entry name" value="Rad18"/>
</dbReference>
<gene>
    <name evidence="7" type="ORF">BN946_scf184942.g66</name>
</gene>
<dbReference type="STRING" id="5643.A0A060S7P7"/>
<organism evidence="7 8">
    <name type="scientific">Pycnoporus cinnabarinus</name>
    <name type="common">Cinnabar-red polypore</name>
    <name type="synonym">Trametes cinnabarina</name>
    <dbReference type="NCBI Taxonomy" id="5643"/>
    <lineage>
        <taxon>Eukaryota</taxon>
        <taxon>Fungi</taxon>
        <taxon>Dikarya</taxon>
        <taxon>Basidiomycota</taxon>
        <taxon>Agaricomycotina</taxon>
        <taxon>Agaricomycetes</taxon>
        <taxon>Polyporales</taxon>
        <taxon>Polyporaceae</taxon>
        <taxon>Trametes</taxon>
    </lineage>
</organism>
<dbReference type="Proteomes" id="UP000029665">
    <property type="component" value="Unassembled WGS sequence"/>
</dbReference>
<keyword evidence="1" id="KW-0479">Metal-binding</keyword>
<evidence type="ECO:0000256" key="4">
    <source>
        <dbReference type="PROSITE-ProRule" id="PRU00175"/>
    </source>
</evidence>
<dbReference type="Pfam" id="PF00097">
    <property type="entry name" value="zf-C3HC4"/>
    <property type="match status" value="1"/>
</dbReference>
<accession>A0A060S7P7</accession>
<dbReference type="SMART" id="SM00184">
    <property type="entry name" value="RING"/>
    <property type="match status" value="1"/>
</dbReference>
<dbReference type="AlphaFoldDB" id="A0A060S7P7"/>
<dbReference type="GO" id="GO:0003697">
    <property type="term" value="F:single-stranded DNA binding"/>
    <property type="evidence" value="ECO:0007669"/>
    <property type="project" value="InterPro"/>
</dbReference>
<dbReference type="PROSITE" id="PS50089">
    <property type="entry name" value="ZF_RING_2"/>
    <property type="match status" value="1"/>
</dbReference>
<dbReference type="InterPro" id="IPR001841">
    <property type="entry name" value="Znf_RING"/>
</dbReference>
<keyword evidence="3" id="KW-0862">Zinc</keyword>
<protein>
    <recommendedName>
        <fullName evidence="6">RING-type domain-containing protein</fullName>
    </recommendedName>
</protein>
<dbReference type="Gene3D" id="3.30.40.10">
    <property type="entry name" value="Zinc/RING finger domain, C3HC4 (zinc finger)"/>
    <property type="match status" value="1"/>
</dbReference>
<dbReference type="GO" id="GO:0005634">
    <property type="term" value="C:nucleus"/>
    <property type="evidence" value="ECO:0007669"/>
    <property type="project" value="TreeGrafter"/>
</dbReference>
<dbReference type="GO" id="GO:0006513">
    <property type="term" value="P:protein monoubiquitination"/>
    <property type="evidence" value="ECO:0007669"/>
    <property type="project" value="InterPro"/>
</dbReference>
<keyword evidence="8" id="KW-1185">Reference proteome</keyword>
<dbReference type="OrthoDB" id="6105938at2759"/>
<evidence type="ECO:0000259" key="6">
    <source>
        <dbReference type="PROSITE" id="PS50089"/>
    </source>
</evidence>
<dbReference type="GO" id="GO:0006301">
    <property type="term" value="P:DNA damage tolerance"/>
    <property type="evidence" value="ECO:0007669"/>
    <property type="project" value="InterPro"/>
</dbReference>